<dbReference type="RefSeq" id="WP_043462538.1">
    <property type="nucleotide sequence ID" value="NZ_CP134822.1"/>
</dbReference>
<reference evidence="1 2" key="1">
    <citation type="journal article" date="2014" name="Genome Announc.">
        <title>Draft Genome Sequence of Streptomyces fradiae ATCC 19609, a Strain Highly Sensitive to Antibiotics.</title>
        <authorList>
            <person name="Bekker O.B."/>
            <person name="Klimina K.M."/>
            <person name="Vatlin A.A."/>
            <person name="Zakharevich N.V."/>
            <person name="Kasianov A.S."/>
            <person name="Danilenko V.N."/>
        </authorList>
    </citation>
    <scope>NUCLEOTIDE SEQUENCE [LARGE SCALE GENOMIC DNA]</scope>
    <source>
        <strain evidence="1 2">ATCC 19609</strain>
    </source>
</reference>
<accession>A0A420V012</accession>
<evidence type="ECO:0008006" key="3">
    <source>
        <dbReference type="Google" id="ProtNLM"/>
    </source>
</evidence>
<proteinExistence type="predicted"/>
<dbReference type="AlphaFoldDB" id="A0A420V012"/>
<keyword evidence="2" id="KW-1185">Reference proteome</keyword>
<comment type="caution">
    <text evidence="1">The sequence shown here is derived from an EMBL/GenBank/DDBJ whole genome shotgun (WGS) entry which is preliminary data.</text>
</comment>
<protein>
    <recommendedName>
        <fullName evidence="3">Ketohydroxyglutarate aldolase</fullName>
    </recommendedName>
</protein>
<sequence length="79" mass="8443">MSAPRPVPVVVAVDPGRFPEVVRALREAGLEVASELPDLGSLTGTVRDDRLPGLESIDGVEAVERERGYRVPPPDSPVQ</sequence>
<evidence type="ECO:0000313" key="2">
    <source>
        <dbReference type="Proteomes" id="UP000028058"/>
    </source>
</evidence>
<evidence type="ECO:0000313" key="1">
    <source>
        <dbReference type="EMBL" id="RKM93710.1"/>
    </source>
</evidence>
<name>A0A420V012_9ACTN</name>
<dbReference type="Proteomes" id="UP000028058">
    <property type="component" value="Unassembled WGS sequence"/>
</dbReference>
<gene>
    <name evidence="1" type="ORF">SFRA_021365</name>
</gene>
<organism evidence="1 2">
    <name type="scientific">Streptomyces xinghaiensis</name>
    <dbReference type="NCBI Taxonomy" id="1038928"/>
    <lineage>
        <taxon>Bacteria</taxon>
        <taxon>Bacillati</taxon>
        <taxon>Actinomycetota</taxon>
        <taxon>Actinomycetes</taxon>
        <taxon>Kitasatosporales</taxon>
        <taxon>Streptomycetaceae</taxon>
        <taxon>Streptomyces</taxon>
    </lineage>
</organism>
<dbReference type="EMBL" id="JNAD02000010">
    <property type="protein sequence ID" value="RKM93710.1"/>
    <property type="molecule type" value="Genomic_DNA"/>
</dbReference>
<dbReference type="OrthoDB" id="4299818at2"/>